<proteinExistence type="predicted"/>
<gene>
    <name evidence="1" type="ORF">PTRA_a1590</name>
</gene>
<dbReference type="PATRIC" id="fig|1315283.4.peg.1370"/>
<evidence type="ECO:0000313" key="1">
    <source>
        <dbReference type="EMBL" id="ALS32778.1"/>
    </source>
</evidence>
<evidence type="ECO:0008006" key="3">
    <source>
        <dbReference type="Google" id="ProtNLM"/>
    </source>
</evidence>
<protein>
    <recommendedName>
        <fullName evidence="3">Adenine glycosylase</fullName>
    </recommendedName>
</protein>
<evidence type="ECO:0000313" key="2">
    <source>
        <dbReference type="Proteomes" id="UP000065261"/>
    </source>
</evidence>
<dbReference type="EMBL" id="CP011034">
    <property type="protein sequence ID" value="ALS32778.1"/>
    <property type="molecule type" value="Genomic_DNA"/>
</dbReference>
<dbReference type="OrthoDB" id="6314079at2"/>
<dbReference type="InterPro" id="IPR057869">
    <property type="entry name" value="HP1_YO34"/>
</dbReference>
<accession>A0A0U2WHL8</accession>
<reference evidence="1 2" key="1">
    <citation type="submission" date="2015-03" db="EMBL/GenBank/DDBJ databases">
        <authorList>
            <person name="Murphy D."/>
        </authorList>
    </citation>
    <scope>NUCLEOTIDE SEQUENCE [LARGE SCALE GENOMIC DNA]</scope>
    <source>
        <strain evidence="1 2">KMM 520</strain>
    </source>
</reference>
<name>A0A0U2WHL8_9GAMM</name>
<dbReference type="RefSeq" id="WP_058373202.1">
    <property type="nucleotide sequence ID" value="NZ_CP011034.1"/>
</dbReference>
<dbReference type="Proteomes" id="UP000065261">
    <property type="component" value="Chromosome I"/>
</dbReference>
<dbReference type="KEGG" id="ptn:PTRA_a1590"/>
<dbReference type="AlphaFoldDB" id="A0A0U2WHL8"/>
<dbReference type="Pfam" id="PF25759">
    <property type="entry name" value="HP1_ORF34"/>
    <property type="match status" value="1"/>
</dbReference>
<sequence>MLTLNSLSITLKSLRITASQELASEDASGQSSSTDVAETGIKAKTLSVNGLLPFNKAEHLAGLFNMAEATESGARAIYRISNNTASALGVKQVRFSSKIEAVEQQTTRQWAISFTLVEYRSVPQKVEERTPQAEANQQGGKSKVQYANIGDHLQKNFESLRTV</sequence>
<organism evidence="1">
    <name type="scientific">Pseudoalteromonas translucida KMM 520</name>
    <dbReference type="NCBI Taxonomy" id="1315283"/>
    <lineage>
        <taxon>Bacteria</taxon>
        <taxon>Pseudomonadati</taxon>
        <taxon>Pseudomonadota</taxon>
        <taxon>Gammaproteobacteria</taxon>
        <taxon>Alteromonadales</taxon>
        <taxon>Pseudoalteromonadaceae</taxon>
        <taxon>Pseudoalteromonas</taxon>
    </lineage>
</organism>